<feature type="transmembrane region" description="Helical" evidence="8">
    <location>
        <begin position="130"/>
        <end position="148"/>
    </location>
</feature>
<dbReference type="Pfam" id="PF07885">
    <property type="entry name" value="Ion_trans_2"/>
    <property type="match status" value="1"/>
</dbReference>
<dbReference type="Gene3D" id="3.40.50.720">
    <property type="entry name" value="NAD(P)-binding Rossmann-like Domain"/>
    <property type="match status" value="1"/>
</dbReference>
<dbReference type="GO" id="GO:0005267">
    <property type="term" value="F:potassium channel activity"/>
    <property type="evidence" value="ECO:0007669"/>
    <property type="project" value="InterPro"/>
</dbReference>
<dbReference type="Proteomes" id="UP000199215">
    <property type="component" value="Unassembled WGS sequence"/>
</dbReference>
<keyword evidence="7 10" id="KW-0407">Ion channel</keyword>
<feature type="transmembrane region" description="Helical" evidence="8">
    <location>
        <begin position="105"/>
        <end position="123"/>
    </location>
</feature>
<dbReference type="PANTHER" id="PTHR43833:SF9">
    <property type="entry name" value="POTASSIUM CHANNEL PROTEIN YUGO-RELATED"/>
    <property type="match status" value="1"/>
</dbReference>
<evidence type="ECO:0000256" key="1">
    <source>
        <dbReference type="ARBA" id="ARBA00004651"/>
    </source>
</evidence>
<comment type="subcellular location">
    <subcellularLocation>
        <location evidence="1">Cell membrane</location>
        <topology evidence="1">Multi-pass membrane protein</topology>
    </subcellularLocation>
</comment>
<dbReference type="PRINTS" id="PR01333">
    <property type="entry name" value="2POREKCHANEL"/>
</dbReference>
<dbReference type="STRING" id="1267564.SAMN05192561_10850"/>
<dbReference type="PROSITE" id="PS51201">
    <property type="entry name" value="RCK_N"/>
    <property type="match status" value="1"/>
</dbReference>
<dbReference type="AlphaFoldDB" id="A0A1H6J942"/>
<keyword evidence="11" id="KW-1185">Reference proteome</keyword>
<evidence type="ECO:0000256" key="8">
    <source>
        <dbReference type="SAM" id="Phobius"/>
    </source>
</evidence>
<dbReference type="InterPro" id="IPR003148">
    <property type="entry name" value="RCK_N"/>
</dbReference>
<dbReference type="GO" id="GO:0005886">
    <property type="term" value="C:plasma membrane"/>
    <property type="evidence" value="ECO:0007669"/>
    <property type="project" value="UniProtKB-SubCell"/>
</dbReference>
<evidence type="ECO:0000256" key="3">
    <source>
        <dbReference type="ARBA" id="ARBA00022692"/>
    </source>
</evidence>
<gene>
    <name evidence="10" type="ORF">SAMN05192561_10850</name>
</gene>
<feature type="transmembrane region" description="Helical" evidence="8">
    <location>
        <begin position="182"/>
        <end position="205"/>
    </location>
</feature>
<proteinExistence type="predicted"/>
<dbReference type="InterPro" id="IPR003280">
    <property type="entry name" value="2pore_dom_K_chnl"/>
</dbReference>
<keyword evidence="5" id="KW-0406">Ion transport</keyword>
<dbReference type="Gene3D" id="1.10.287.70">
    <property type="match status" value="1"/>
</dbReference>
<feature type="domain" description="RCK N-terminal" evidence="9">
    <location>
        <begin position="288"/>
        <end position="403"/>
    </location>
</feature>
<dbReference type="SUPFAM" id="SSF51735">
    <property type="entry name" value="NAD(P)-binding Rossmann-fold domains"/>
    <property type="match status" value="1"/>
</dbReference>
<keyword evidence="4 8" id="KW-1133">Transmembrane helix</keyword>
<name>A0A1H6J942_9EURY</name>
<evidence type="ECO:0000256" key="6">
    <source>
        <dbReference type="ARBA" id="ARBA00023136"/>
    </source>
</evidence>
<dbReference type="PANTHER" id="PTHR43833">
    <property type="entry name" value="POTASSIUM CHANNEL PROTEIN 2-RELATED-RELATED"/>
    <property type="match status" value="1"/>
</dbReference>
<feature type="transmembrane region" description="Helical" evidence="8">
    <location>
        <begin position="243"/>
        <end position="265"/>
    </location>
</feature>
<evidence type="ECO:0000256" key="2">
    <source>
        <dbReference type="ARBA" id="ARBA00022448"/>
    </source>
</evidence>
<keyword evidence="2" id="KW-0813">Transport</keyword>
<dbReference type="InterPro" id="IPR036291">
    <property type="entry name" value="NAD(P)-bd_dom_sf"/>
</dbReference>
<dbReference type="Pfam" id="PF02254">
    <property type="entry name" value="TrkA_N"/>
    <property type="match status" value="1"/>
</dbReference>
<evidence type="ECO:0000256" key="5">
    <source>
        <dbReference type="ARBA" id="ARBA00023065"/>
    </source>
</evidence>
<evidence type="ECO:0000259" key="9">
    <source>
        <dbReference type="PROSITE" id="PS51201"/>
    </source>
</evidence>
<keyword evidence="3 8" id="KW-0812">Transmembrane</keyword>
<dbReference type="EMBL" id="FNWU01000008">
    <property type="protein sequence ID" value="SEH57223.1"/>
    <property type="molecule type" value="Genomic_DNA"/>
</dbReference>
<reference evidence="10 11" key="1">
    <citation type="submission" date="2016-10" db="EMBL/GenBank/DDBJ databases">
        <authorList>
            <person name="de Groot N.N."/>
        </authorList>
    </citation>
    <scope>NUCLEOTIDE SEQUENCE [LARGE SCALE GENOMIC DNA]</scope>
    <source>
        <strain evidence="10 11">IBRC-M10418</strain>
    </source>
</reference>
<protein>
    <submittedName>
        <fullName evidence="10">Voltage-gated potassium channel</fullName>
    </submittedName>
</protein>
<evidence type="ECO:0000256" key="4">
    <source>
        <dbReference type="ARBA" id="ARBA00022989"/>
    </source>
</evidence>
<keyword evidence="6 8" id="KW-0472">Membrane</keyword>
<dbReference type="SUPFAM" id="SSF81324">
    <property type="entry name" value="Voltage-gated potassium channels"/>
    <property type="match status" value="1"/>
</dbReference>
<evidence type="ECO:0000313" key="11">
    <source>
        <dbReference type="Proteomes" id="UP000199215"/>
    </source>
</evidence>
<evidence type="ECO:0000256" key="7">
    <source>
        <dbReference type="ARBA" id="ARBA00023303"/>
    </source>
</evidence>
<evidence type="ECO:0000313" key="10">
    <source>
        <dbReference type="EMBL" id="SEH57223.1"/>
    </source>
</evidence>
<accession>A0A1H6J942</accession>
<dbReference type="InterPro" id="IPR013099">
    <property type="entry name" value="K_chnl_dom"/>
</dbReference>
<organism evidence="10 11">
    <name type="scientific">Halopenitus malekzadehii</name>
    <dbReference type="NCBI Taxonomy" id="1267564"/>
    <lineage>
        <taxon>Archaea</taxon>
        <taxon>Methanobacteriati</taxon>
        <taxon>Methanobacteriota</taxon>
        <taxon>Stenosarchaea group</taxon>
        <taxon>Halobacteria</taxon>
        <taxon>Halobacteriales</taxon>
        <taxon>Haloferacaceae</taxon>
        <taxon>Halopenitus</taxon>
    </lineage>
</organism>
<feature type="transmembrane region" description="Helical" evidence="8">
    <location>
        <begin position="65"/>
        <end position="85"/>
    </location>
</feature>
<sequence length="445" mass="46373">MSEAERPNEVVNLWHTLLSRTPVSPFVSGDQRDRRPEPAVDELFEHPERVRLVEWAAASGPKTSVVLSAAVAVLAFITGLSDLSATTVTLAGPLGGLFPGATGLVRLYGVFFAFLIGAVTVGLRRRLRLAWYGAVLALPLAALLPLLTADPTDVPLFAAATVAVGHVLVNREEFDRALDLTAFQTAALVAFLAVQIYGTVGTYALREEFVGVESTTDAVYYIVVTGTTVGYGDATPTTQLTKLFTLSVIVLGTGSFTVATGSLLIPAIESRISSAFGNMNASELSLLEDHVLVLGHGDVTEPLLEELHGTTDLVVVTADTETAAGLRENGINVVTADPTDAEALRGARIADAAGVVVATEDDASDVLAVLAARQANPDVRIVAAATDRRHVDKLENVGADRVITPTVIGGRLLGRAVIGGDADPVADLLADAAGAETAANPDDEA</sequence>
<dbReference type="InterPro" id="IPR050721">
    <property type="entry name" value="Trk_Ktr_HKT_K-transport"/>
</dbReference>